<proteinExistence type="predicted"/>
<accession>A0A1S8NVS8</accession>
<dbReference type="Proteomes" id="UP000587880">
    <property type="component" value="Unassembled WGS sequence"/>
</dbReference>
<evidence type="ECO:0000313" key="4">
    <source>
        <dbReference type="EMBL" id="NMF03175.1"/>
    </source>
</evidence>
<evidence type="ECO:0000313" key="7">
    <source>
        <dbReference type="Proteomes" id="UP000190973"/>
    </source>
</evidence>
<dbReference type="Proteomes" id="UP001193748">
    <property type="component" value="Unassembled WGS sequence"/>
</dbReference>
<dbReference type="Proteomes" id="UP000631418">
    <property type="component" value="Unassembled WGS sequence"/>
</dbReference>
<comment type="caution">
    <text evidence="6">The sequence shown here is derived from an EMBL/GenBank/DDBJ whole genome shotgun (WGS) entry which is preliminary data.</text>
</comment>
<evidence type="ECO:0000256" key="1">
    <source>
        <dbReference type="SAM" id="MobiDB-lite"/>
    </source>
</evidence>
<dbReference type="EMBL" id="JABSWW010000001">
    <property type="protein sequence ID" value="NRT91249.1"/>
    <property type="molecule type" value="Genomic_DNA"/>
</dbReference>
<organism evidence="6 7">
    <name type="scientific">Clostridium beijerinckii</name>
    <name type="common">Clostridium MP</name>
    <dbReference type="NCBI Taxonomy" id="1520"/>
    <lineage>
        <taxon>Bacteria</taxon>
        <taxon>Bacillati</taxon>
        <taxon>Bacillota</taxon>
        <taxon>Clostridia</taxon>
        <taxon>Eubacteriales</taxon>
        <taxon>Clostridiaceae</taxon>
        <taxon>Clostridium</taxon>
    </lineage>
</organism>
<protein>
    <submittedName>
        <fullName evidence="2">DUF3892 domain-containing protein</fullName>
    </submittedName>
</protein>
<reference evidence="6 7" key="1">
    <citation type="submission" date="2016-05" db="EMBL/GenBank/DDBJ databases">
        <title>Microbial solvent formation.</title>
        <authorList>
            <person name="Poehlein A."/>
            <person name="Montoya Solano J.D."/>
            <person name="Flitsch S."/>
            <person name="Krabben P."/>
            <person name="Duerre P."/>
            <person name="Daniel R."/>
        </authorList>
    </citation>
    <scope>NUCLEOTIDE SEQUENCE [LARGE SCALE GENOMIC DNA]</scope>
    <source>
        <strain evidence="6 7">DSM 53</strain>
    </source>
</reference>
<evidence type="ECO:0000313" key="8">
    <source>
        <dbReference type="Proteomes" id="UP000587880"/>
    </source>
</evidence>
<reference evidence="4 8" key="3">
    <citation type="submission" date="2020-04" db="EMBL/GenBank/DDBJ databases">
        <authorList>
            <person name="Hitch T.C.A."/>
            <person name="Wylensek D."/>
            <person name="Clavel T."/>
        </authorList>
    </citation>
    <scope>NUCLEOTIDE SEQUENCE [LARGE SCALE GENOMIC DNA]</scope>
    <source>
        <strain evidence="4 8">WB01_NA02</strain>
    </source>
</reference>
<feature type="region of interest" description="Disordered" evidence="1">
    <location>
        <begin position="93"/>
        <end position="114"/>
    </location>
</feature>
<dbReference type="GeneID" id="66347291"/>
<reference evidence="2" key="6">
    <citation type="journal article" date="2022" name="Nat. Biotechnol.">
        <title>Carbon-negative production of acetone and isopropanol by gas fermentation at industrial pilot scale.</title>
        <authorList>
            <person name="Liew F.E."/>
            <person name="Nogle R."/>
            <person name="Abdalla T."/>
            <person name="Rasor B.J."/>
            <person name="Canter C."/>
            <person name="Jensen R.O."/>
            <person name="Wang L."/>
            <person name="Strutz J."/>
            <person name="Chirania P."/>
            <person name="De Tissera S."/>
            <person name="Mueller A.P."/>
            <person name="Ruan Z."/>
            <person name="Gao A."/>
            <person name="Tran L."/>
            <person name="Engle N.L."/>
            <person name="Bromley J.C."/>
            <person name="Daniell J."/>
            <person name="Conrado R."/>
            <person name="Tschaplinski T.J."/>
            <person name="Giannone R.J."/>
            <person name="Hettich R.L."/>
            <person name="Karim A.S."/>
            <person name="Simpson S.D."/>
            <person name="Brown S.D."/>
            <person name="Leang C."/>
            <person name="Jewett M.C."/>
            <person name="Kopke M."/>
        </authorList>
    </citation>
    <scope>NUCLEOTIDE SEQUENCE</scope>
    <source>
        <strain evidence="2">DJ015</strain>
        <strain evidence="5">DJ080</strain>
    </source>
</reference>
<dbReference type="AlphaFoldDB" id="A0A1S8NVS8"/>
<dbReference type="InterPro" id="IPR024997">
    <property type="entry name" value="DUF3892"/>
</dbReference>
<evidence type="ECO:0000313" key="2">
    <source>
        <dbReference type="EMBL" id="MBC2477284.1"/>
    </source>
</evidence>
<dbReference type="RefSeq" id="WP_017212590.1">
    <property type="nucleotide sequence ID" value="NZ_BKAK01000101.1"/>
</dbReference>
<name>A0A1S8NVS8_CLOBE</name>
<dbReference type="Proteomes" id="UP000190973">
    <property type="component" value="Unassembled WGS sequence"/>
</dbReference>
<evidence type="ECO:0000313" key="6">
    <source>
        <dbReference type="EMBL" id="OOM61507.1"/>
    </source>
</evidence>
<gene>
    <name evidence="5" type="ORF">B0H41_004928</name>
    <name evidence="6" type="ORF">CLBCK_23090</name>
    <name evidence="4" type="ORF">HF849_00205</name>
    <name evidence="2" type="ORF">HGI39_21800</name>
    <name evidence="3" type="ORF">IS491_09185</name>
</gene>
<dbReference type="EMBL" id="JABAGD010000001">
    <property type="protein sequence ID" value="NMF03175.1"/>
    <property type="molecule type" value="Genomic_DNA"/>
</dbReference>
<dbReference type="EMBL" id="LZZI01000035">
    <property type="protein sequence ID" value="OOM61507.1"/>
    <property type="molecule type" value="Genomic_DNA"/>
</dbReference>
<dbReference type="EMBL" id="JABAGV010000085">
    <property type="protein sequence ID" value="MBC2477284.1"/>
    <property type="molecule type" value="Genomic_DNA"/>
</dbReference>
<reference evidence="2" key="2">
    <citation type="submission" date="2020-04" db="EMBL/GenBank/DDBJ databases">
        <authorList>
            <person name="Brown S."/>
        </authorList>
    </citation>
    <scope>NUCLEOTIDE SEQUENCE</scope>
    <source>
        <strain evidence="2">DJ015</strain>
    </source>
</reference>
<dbReference type="Pfam" id="PF13031">
    <property type="entry name" value="DUF3892"/>
    <property type="match status" value="1"/>
</dbReference>
<evidence type="ECO:0000313" key="3">
    <source>
        <dbReference type="EMBL" id="MBF7808829.1"/>
    </source>
</evidence>
<dbReference type="Proteomes" id="UP001194098">
    <property type="component" value="Unassembled WGS sequence"/>
</dbReference>
<evidence type="ECO:0000313" key="5">
    <source>
        <dbReference type="EMBL" id="NRT91249.1"/>
    </source>
</evidence>
<dbReference type="EMBL" id="JADOEF010000001">
    <property type="protein sequence ID" value="MBF7808829.1"/>
    <property type="molecule type" value="Genomic_DNA"/>
</dbReference>
<sequence>MEDKYNVSSMGLTYDFIHNAAVANTDIKLSDNEDSQSNVEKSSIKAIIKHSGEITGYELSNGERITKERGVELAKDGAISGVSVSTSRKGEEYLRSLRDDDESNNLSALPVVEE</sequence>
<reference evidence="3" key="5">
    <citation type="submission" date="2020-11" db="EMBL/GenBank/DDBJ databases">
        <authorList>
            <person name="Thieme N."/>
            <person name="Liebl W."/>
            <person name="Zverlov V."/>
        </authorList>
    </citation>
    <scope>NUCLEOTIDE SEQUENCE</scope>
    <source>
        <strain evidence="3">NT08</strain>
    </source>
</reference>
<reference evidence="5" key="4">
    <citation type="submission" date="2020-05" db="EMBL/GenBank/DDBJ databases">
        <authorList>
            <person name="Brown S."/>
            <person name="Huntemann M."/>
            <person name="Clum A."/>
            <person name="Spunde A."/>
            <person name="Palaniappan K."/>
            <person name="Ritter S."/>
            <person name="Mikhailova N."/>
            <person name="Chen I.-M."/>
            <person name="Stamatis D."/>
            <person name="Reddy T."/>
            <person name="O'Malley R."/>
            <person name="Daum C."/>
            <person name="Shapiro N."/>
            <person name="Ivanova N."/>
            <person name="Kyrpides N."/>
            <person name="Woyke T."/>
        </authorList>
    </citation>
    <scope>NUCLEOTIDE SEQUENCE</scope>
    <source>
        <strain evidence="5">DJ080</strain>
    </source>
</reference>